<dbReference type="EMBL" id="CAUYUJ010019519">
    <property type="protein sequence ID" value="CAK0891785.1"/>
    <property type="molecule type" value="Genomic_DNA"/>
</dbReference>
<gene>
    <name evidence="1" type="ORF">PCOR1329_LOCUS71629</name>
</gene>
<evidence type="ECO:0000313" key="2">
    <source>
        <dbReference type="Proteomes" id="UP001189429"/>
    </source>
</evidence>
<organism evidence="1 2">
    <name type="scientific">Prorocentrum cordatum</name>
    <dbReference type="NCBI Taxonomy" id="2364126"/>
    <lineage>
        <taxon>Eukaryota</taxon>
        <taxon>Sar</taxon>
        <taxon>Alveolata</taxon>
        <taxon>Dinophyceae</taxon>
        <taxon>Prorocentrales</taxon>
        <taxon>Prorocentraceae</taxon>
        <taxon>Prorocentrum</taxon>
    </lineage>
</organism>
<name>A0ABN9X2C5_9DINO</name>
<keyword evidence="2" id="KW-1185">Reference proteome</keyword>
<accession>A0ABN9X2C5</accession>
<protein>
    <submittedName>
        <fullName evidence="1">Uncharacterized protein</fullName>
    </submittedName>
</protein>
<dbReference type="Proteomes" id="UP001189429">
    <property type="component" value="Unassembled WGS sequence"/>
</dbReference>
<proteinExistence type="predicted"/>
<comment type="caution">
    <text evidence="1">The sequence shown here is derived from an EMBL/GenBank/DDBJ whole genome shotgun (WGS) entry which is preliminary data.</text>
</comment>
<sequence length="101" mass="10961">MPSTRSKCRVGVRTGGITCMMDALITWNVAGGFAPWMLCSANFASAHKAGILYILVYCIAQGCGISHESMDTARTKAEVFVGCNFLVQHRFEGVPTYPHTT</sequence>
<evidence type="ECO:0000313" key="1">
    <source>
        <dbReference type="EMBL" id="CAK0891785.1"/>
    </source>
</evidence>
<reference evidence="1" key="1">
    <citation type="submission" date="2023-10" db="EMBL/GenBank/DDBJ databases">
        <authorList>
            <person name="Chen Y."/>
            <person name="Shah S."/>
            <person name="Dougan E. K."/>
            <person name="Thang M."/>
            <person name="Chan C."/>
        </authorList>
    </citation>
    <scope>NUCLEOTIDE SEQUENCE [LARGE SCALE GENOMIC DNA]</scope>
</reference>